<evidence type="ECO:0000259" key="1">
    <source>
        <dbReference type="PROSITE" id="PS50878"/>
    </source>
</evidence>
<dbReference type="EMBL" id="BMAR01000005">
    <property type="protein sequence ID" value="GFR43126.1"/>
    <property type="molecule type" value="Genomic_DNA"/>
</dbReference>
<name>A0AAD3DNL6_9CHLO</name>
<reference evidence="2 3" key="1">
    <citation type="journal article" date="2021" name="Sci. Rep.">
        <title>Genome sequencing of the multicellular alga Astrephomene provides insights into convergent evolution of germ-soma differentiation.</title>
        <authorList>
            <person name="Yamashita S."/>
            <person name="Yamamoto K."/>
            <person name="Matsuzaki R."/>
            <person name="Suzuki S."/>
            <person name="Yamaguchi H."/>
            <person name="Hirooka S."/>
            <person name="Minakuchi Y."/>
            <person name="Miyagishima S."/>
            <person name="Kawachi M."/>
            <person name="Toyoda A."/>
            <person name="Nozaki H."/>
        </authorList>
    </citation>
    <scope>NUCLEOTIDE SEQUENCE [LARGE SCALE GENOMIC DNA]</scope>
    <source>
        <strain evidence="2 3">NIES-4017</strain>
    </source>
</reference>
<dbReference type="InterPro" id="IPR000477">
    <property type="entry name" value="RT_dom"/>
</dbReference>
<dbReference type="AlphaFoldDB" id="A0AAD3DNL6"/>
<organism evidence="2 3">
    <name type="scientific">Astrephomene gubernaculifera</name>
    <dbReference type="NCBI Taxonomy" id="47775"/>
    <lineage>
        <taxon>Eukaryota</taxon>
        <taxon>Viridiplantae</taxon>
        <taxon>Chlorophyta</taxon>
        <taxon>core chlorophytes</taxon>
        <taxon>Chlorophyceae</taxon>
        <taxon>CS clade</taxon>
        <taxon>Chlamydomonadales</taxon>
        <taxon>Astrephomenaceae</taxon>
        <taxon>Astrephomene</taxon>
    </lineage>
</organism>
<keyword evidence="3" id="KW-1185">Reference proteome</keyword>
<dbReference type="PROSITE" id="PS50878">
    <property type="entry name" value="RT_POL"/>
    <property type="match status" value="1"/>
</dbReference>
<comment type="caution">
    <text evidence="2">The sequence shown here is derived from an EMBL/GenBank/DDBJ whole genome shotgun (WGS) entry which is preliminary data.</text>
</comment>
<evidence type="ECO:0000313" key="3">
    <source>
        <dbReference type="Proteomes" id="UP001054857"/>
    </source>
</evidence>
<proteinExistence type="predicted"/>
<dbReference type="Pfam" id="PF00078">
    <property type="entry name" value="RVT_1"/>
    <property type="match status" value="1"/>
</dbReference>
<protein>
    <recommendedName>
        <fullName evidence="1">Reverse transcriptase domain-containing protein</fullName>
    </recommendedName>
</protein>
<evidence type="ECO:0000313" key="2">
    <source>
        <dbReference type="EMBL" id="GFR43126.1"/>
    </source>
</evidence>
<dbReference type="Proteomes" id="UP001054857">
    <property type="component" value="Unassembled WGS sequence"/>
</dbReference>
<sequence>VAVVNGYRSQRVCMEAGVRQGCPLAPLLYLFAAQALLCWLQHCQVGVALDPLDSSLTTAVQFADDTEVVLRGPDAVGDFLQHMETFAKASGQRLNLDKVELLPIGVQTGTEGQQVIHGVSVARTAVALNVPFTNSDTVPGLDWSKRFQEAENRLQKLARLPLSIFGRATGAAAYALHTVTWHMEHSGLTPGDQLDNLGRLVAKFIDRHQGPQDRERRATGVPGRLLAGHPRAGGFGALPLIEHIRARFACWGARLVCSAVMPRDSLHPWQRALLLYLRRLHPAFGPLSLLTASRRGPWLGVDGLPEDIRRVVTSMAILPPVTDIGSEPLVPGSWCWGVPLWGNPFLPVGLPGQPGVLGLEHHYPVLVHCHALRSLGMCVAALAQLRCFEDTWDSALLNGVSGVAEGRVMERCWSALVRRFLDPASPDACALCSLPRCRDLLTSLESLLGAVPVAWVEAAETFLVDALPPQPPPASEVDAWQVLVPRLGWQLPHVGAVPLRNLSVRMATVLQLGGVFEERAVLHAAFIREALGLPATQQLPEGVLDGLRDSFQRLWSIRWENGFKEAFWRLSIDGVPLLGNSHMSRARPECCGCGSVVLGVSPLLHFFWACPVARAVVEQLEVSLGVAVPRAALWLALPPSGVQQCVWDVVVLAALSAMEEGRRLLRARVRESGSAGVVPGLADVVALSAVSWFWGQLRGFACLGVPRRGWAGVGPSHPFLRIVGGRFSVGR</sequence>
<feature type="domain" description="Reverse transcriptase" evidence="1">
    <location>
        <begin position="1"/>
        <end position="121"/>
    </location>
</feature>
<dbReference type="PANTHER" id="PTHR48447:SF1">
    <property type="entry name" value="REVERSE TRANSCRIPTASE ZINC-BINDING DOMAIN-CONTAINING PROTEIN"/>
    <property type="match status" value="1"/>
</dbReference>
<accession>A0AAD3DNL6</accession>
<feature type="non-terminal residue" evidence="2">
    <location>
        <position position="1"/>
    </location>
</feature>
<gene>
    <name evidence="2" type="ORF">Agub_g4133</name>
</gene>
<dbReference type="PANTHER" id="PTHR48447">
    <property type="entry name" value="REVERSE TRANSCRIPTASE ZINC-BINDING DOMAIN-CONTAINING PROTEIN"/>
    <property type="match status" value="1"/>
</dbReference>